<sequence length="134" mass="14163">MSIIIKATDRETYIMTPPPDTPLGNLYVPEFTCEPHGSVAGSITITWSDALGLNGTDEDVLNVFGIYKEGTELGVRSATDFAAEATRVDATLDVPTGASGIHWVIGCYFQGAGTAIGKLSVVKWYAVQANPPNG</sequence>
<gene>
    <name evidence="1" type="ORF">S06H3_52822</name>
</gene>
<reference evidence="1" key="1">
    <citation type="journal article" date="2014" name="Front. Microbiol.">
        <title>High frequency of phylogenetically diverse reductive dehalogenase-homologous genes in deep subseafloor sedimentary metagenomes.</title>
        <authorList>
            <person name="Kawai M."/>
            <person name="Futagami T."/>
            <person name="Toyoda A."/>
            <person name="Takaki Y."/>
            <person name="Nishi S."/>
            <person name="Hori S."/>
            <person name="Arai W."/>
            <person name="Tsubouchi T."/>
            <person name="Morono Y."/>
            <person name="Uchiyama I."/>
            <person name="Ito T."/>
            <person name="Fujiyama A."/>
            <person name="Inagaki F."/>
            <person name="Takami H."/>
        </authorList>
    </citation>
    <scope>NUCLEOTIDE SEQUENCE</scope>
    <source>
        <strain evidence="1">Expedition CK06-06</strain>
    </source>
</reference>
<evidence type="ECO:0000313" key="1">
    <source>
        <dbReference type="EMBL" id="GAI52239.1"/>
    </source>
</evidence>
<dbReference type="EMBL" id="BARV01033628">
    <property type="protein sequence ID" value="GAI52239.1"/>
    <property type="molecule type" value="Genomic_DNA"/>
</dbReference>
<evidence type="ECO:0008006" key="2">
    <source>
        <dbReference type="Google" id="ProtNLM"/>
    </source>
</evidence>
<protein>
    <recommendedName>
        <fullName evidence="2">Ig-like domain-containing protein</fullName>
    </recommendedName>
</protein>
<proteinExistence type="predicted"/>
<comment type="caution">
    <text evidence="1">The sequence shown here is derived from an EMBL/GenBank/DDBJ whole genome shotgun (WGS) entry which is preliminary data.</text>
</comment>
<name>X1R9G8_9ZZZZ</name>
<accession>X1R9G8</accession>
<dbReference type="AlphaFoldDB" id="X1R9G8"/>
<organism evidence="1">
    <name type="scientific">marine sediment metagenome</name>
    <dbReference type="NCBI Taxonomy" id="412755"/>
    <lineage>
        <taxon>unclassified sequences</taxon>
        <taxon>metagenomes</taxon>
        <taxon>ecological metagenomes</taxon>
    </lineage>
</organism>